<evidence type="ECO:0000313" key="4">
    <source>
        <dbReference type="EMBL" id="MBS5518916.1"/>
    </source>
</evidence>
<dbReference type="Proteomes" id="UP000754226">
    <property type="component" value="Unassembled WGS sequence"/>
</dbReference>
<dbReference type="PANTHER" id="PTHR40068:SF1">
    <property type="entry name" value="TRANSCRIPTION REPRESSOR NIAR-RELATED"/>
    <property type="match status" value="1"/>
</dbReference>
<feature type="binding site" evidence="1">
    <location>
        <position position="74"/>
    </location>
    <ligand>
        <name>Ni(2+)</name>
        <dbReference type="ChEBI" id="CHEBI:49786"/>
    </ligand>
</feature>
<dbReference type="InterPro" id="IPR036390">
    <property type="entry name" value="WH_DNA-bd_sf"/>
</dbReference>
<proteinExistence type="predicted"/>
<feature type="binding site" evidence="1">
    <location>
        <position position="143"/>
    </location>
    <ligand>
        <name>Ni(2+)</name>
        <dbReference type="ChEBI" id="CHEBI:49786"/>
    </ligand>
</feature>
<evidence type="ECO:0000259" key="2">
    <source>
        <dbReference type="Pfam" id="PF02829"/>
    </source>
</evidence>
<dbReference type="EMBL" id="JAGZCZ010000001">
    <property type="protein sequence ID" value="MBS5518916.1"/>
    <property type="molecule type" value="Genomic_DNA"/>
</dbReference>
<dbReference type="InterPro" id="IPR004173">
    <property type="entry name" value="3H_domain"/>
</dbReference>
<dbReference type="GO" id="GO:0046872">
    <property type="term" value="F:metal ion binding"/>
    <property type="evidence" value="ECO:0007669"/>
    <property type="project" value="UniProtKB-KW"/>
</dbReference>
<name>A0A943I3X4_9FIRM</name>
<dbReference type="Pfam" id="PF02829">
    <property type="entry name" value="3H"/>
    <property type="match status" value="1"/>
</dbReference>
<evidence type="ECO:0000256" key="1">
    <source>
        <dbReference type="PIRSR" id="PIRSR037847-1"/>
    </source>
</evidence>
<protein>
    <submittedName>
        <fullName evidence="4">Transcription repressor NadR</fullName>
    </submittedName>
</protein>
<feature type="domain" description="Helix-turn-helix type 11" evidence="3">
    <location>
        <begin position="6"/>
        <end position="58"/>
    </location>
</feature>
<evidence type="ECO:0000259" key="3">
    <source>
        <dbReference type="Pfam" id="PF08279"/>
    </source>
</evidence>
<dbReference type="SUPFAM" id="SSF46785">
    <property type="entry name" value="Winged helix' DNA-binding domain"/>
    <property type="match status" value="1"/>
</dbReference>
<dbReference type="InterPro" id="IPR036388">
    <property type="entry name" value="WH-like_DNA-bd_sf"/>
</dbReference>
<evidence type="ECO:0000313" key="5">
    <source>
        <dbReference type="Proteomes" id="UP000754226"/>
    </source>
</evidence>
<dbReference type="SUPFAM" id="SSF75500">
    <property type="entry name" value="Putative transcriptional regulator TM1602, C-terminal domain"/>
    <property type="match status" value="1"/>
</dbReference>
<keyword evidence="1" id="KW-0533">Nickel</keyword>
<organism evidence="4 5">
    <name type="scientific">Acidaminococcus intestini</name>
    <dbReference type="NCBI Taxonomy" id="187327"/>
    <lineage>
        <taxon>Bacteria</taxon>
        <taxon>Bacillati</taxon>
        <taxon>Bacillota</taxon>
        <taxon>Negativicutes</taxon>
        <taxon>Acidaminococcales</taxon>
        <taxon>Acidaminococcaceae</taxon>
        <taxon>Acidaminococcus</taxon>
    </lineage>
</organism>
<feature type="domain" description="3H" evidence="2">
    <location>
        <begin position="71"/>
        <end position="166"/>
    </location>
</feature>
<dbReference type="PIRSF" id="PIRSF037847">
    <property type="entry name" value="NiaR"/>
    <property type="match status" value="1"/>
</dbReference>
<feature type="binding site" evidence="1">
    <location>
        <position position="82"/>
    </location>
    <ligand>
        <name>Ni(2+)</name>
        <dbReference type="ChEBI" id="CHEBI:49786"/>
    </ligand>
</feature>
<feature type="binding site" evidence="1">
    <location>
        <position position="141"/>
    </location>
    <ligand>
        <name>Ni(2+)</name>
        <dbReference type="ChEBI" id="CHEBI:49786"/>
    </ligand>
</feature>
<dbReference type="InterPro" id="IPR026043">
    <property type="entry name" value="NadR"/>
</dbReference>
<dbReference type="Pfam" id="PF08279">
    <property type="entry name" value="HTH_11"/>
    <property type="match status" value="1"/>
</dbReference>
<comment type="caution">
    <text evidence="4">The sequence shown here is derived from an EMBL/GenBank/DDBJ whole genome shotgun (WGS) entry which is preliminary data.</text>
</comment>
<gene>
    <name evidence="4" type="ORF">KHX13_01010</name>
</gene>
<sequence>MDGYTRRENLRQRLQGAKTPISGAALAAAFQVSRQVIVQDIALLRAQDVPVISTNRGYLILGEACRVHRFKVRHDLSRMEEELNIFVDAGATVRNVTIDHPVYGTLEGKLNLSSRRDVQRFMKAIRNHPEAPLSNIAGGVHYHTVETPSREALTEIKEALEMAGFLVK</sequence>
<dbReference type="InterPro" id="IPR013196">
    <property type="entry name" value="HTH_11"/>
</dbReference>
<dbReference type="Gene3D" id="3.30.1340.20">
    <property type="entry name" value="3H domain"/>
    <property type="match status" value="1"/>
</dbReference>
<reference evidence="4" key="1">
    <citation type="submission" date="2021-02" db="EMBL/GenBank/DDBJ databases">
        <title>Infant gut strain persistence is associated with maternal origin, phylogeny, and functional potential including surface adhesion and iron acquisition.</title>
        <authorList>
            <person name="Lou Y.C."/>
        </authorList>
    </citation>
    <scope>NUCLEOTIDE SEQUENCE</scope>
    <source>
        <strain evidence="4">L3_106_000M1_dasL3_106_000M1_concoct_15</strain>
    </source>
</reference>
<keyword evidence="1" id="KW-0479">Metal-binding</keyword>
<dbReference type="Gene3D" id="1.10.10.10">
    <property type="entry name" value="Winged helix-like DNA-binding domain superfamily/Winged helix DNA-binding domain"/>
    <property type="match status" value="1"/>
</dbReference>
<accession>A0A943I3X4</accession>
<dbReference type="InterPro" id="IPR035922">
    <property type="entry name" value="3H_dom_sf"/>
</dbReference>
<dbReference type="PANTHER" id="PTHR40068">
    <property type="entry name" value="TRANSCRIPTION REPRESSOR NIAR-RELATED"/>
    <property type="match status" value="1"/>
</dbReference>
<dbReference type="AlphaFoldDB" id="A0A943I3X4"/>